<dbReference type="InterPro" id="IPR016181">
    <property type="entry name" value="Acyl_CoA_acyltransferase"/>
</dbReference>
<organism evidence="4 5">
    <name type="scientific">Halalkalibacter suaedae</name>
    <dbReference type="NCBI Taxonomy" id="2822140"/>
    <lineage>
        <taxon>Bacteria</taxon>
        <taxon>Bacillati</taxon>
        <taxon>Bacillota</taxon>
        <taxon>Bacilli</taxon>
        <taxon>Bacillales</taxon>
        <taxon>Bacillaceae</taxon>
        <taxon>Halalkalibacter</taxon>
    </lineage>
</organism>
<evidence type="ECO:0000256" key="1">
    <source>
        <dbReference type="ARBA" id="ARBA00022679"/>
    </source>
</evidence>
<gene>
    <name evidence="4" type="ORF">J7W16_07860</name>
</gene>
<dbReference type="Pfam" id="PF00583">
    <property type="entry name" value="Acetyltransf_1"/>
    <property type="match status" value="1"/>
</dbReference>
<reference evidence="4" key="1">
    <citation type="submission" date="2021-03" db="EMBL/GenBank/DDBJ databases">
        <title>Bacillus suaedae sp. nov., isolated from Suaeda aralocaspica.</title>
        <authorList>
            <person name="Lei R.F.R."/>
        </authorList>
    </citation>
    <scope>NUCLEOTIDE SEQUENCE</scope>
    <source>
        <strain evidence="4">YZJH907-2</strain>
    </source>
</reference>
<keyword evidence="5" id="KW-1185">Reference proteome</keyword>
<dbReference type="CDD" id="cd04301">
    <property type="entry name" value="NAT_SF"/>
    <property type="match status" value="1"/>
</dbReference>
<dbReference type="SUPFAM" id="SSF55729">
    <property type="entry name" value="Acyl-CoA N-acyltransferases (Nat)"/>
    <property type="match status" value="1"/>
</dbReference>
<comment type="caution">
    <text evidence="4">The sequence shown here is derived from an EMBL/GenBank/DDBJ whole genome shotgun (WGS) entry which is preliminary data.</text>
</comment>
<dbReference type="PROSITE" id="PS51186">
    <property type="entry name" value="GNAT"/>
    <property type="match status" value="1"/>
</dbReference>
<evidence type="ECO:0000256" key="2">
    <source>
        <dbReference type="ARBA" id="ARBA00023315"/>
    </source>
</evidence>
<accession>A0A940WVF7</accession>
<dbReference type="Gene3D" id="3.40.630.30">
    <property type="match status" value="1"/>
</dbReference>
<protein>
    <submittedName>
        <fullName evidence="4">N-acetyltransferase</fullName>
    </submittedName>
</protein>
<keyword evidence="2" id="KW-0012">Acyltransferase</keyword>
<evidence type="ECO:0000313" key="5">
    <source>
        <dbReference type="Proteomes" id="UP000678228"/>
    </source>
</evidence>
<dbReference type="PANTHER" id="PTHR43072">
    <property type="entry name" value="N-ACETYLTRANSFERASE"/>
    <property type="match status" value="1"/>
</dbReference>
<keyword evidence="1" id="KW-0808">Transferase</keyword>
<dbReference type="PANTHER" id="PTHR43072:SF23">
    <property type="entry name" value="UPF0039 PROTEIN C11D3.02C"/>
    <property type="match status" value="1"/>
</dbReference>
<dbReference type="InterPro" id="IPR000182">
    <property type="entry name" value="GNAT_dom"/>
</dbReference>
<dbReference type="Proteomes" id="UP000678228">
    <property type="component" value="Unassembled WGS sequence"/>
</dbReference>
<evidence type="ECO:0000313" key="4">
    <source>
        <dbReference type="EMBL" id="MBP3951048.1"/>
    </source>
</evidence>
<evidence type="ECO:0000259" key="3">
    <source>
        <dbReference type="PROSITE" id="PS51186"/>
    </source>
</evidence>
<dbReference type="GO" id="GO:0016747">
    <property type="term" value="F:acyltransferase activity, transferring groups other than amino-acyl groups"/>
    <property type="evidence" value="ECO:0007669"/>
    <property type="project" value="InterPro"/>
</dbReference>
<name>A0A940WVF7_9BACI</name>
<feature type="domain" description="N-acetyltransferase" evidence="3">
    <location>
        <begin position="3"/>
        <end position="156"/>
    </location>
</feature>
<dbReference type="RefSeq" id="WP_210596753.1">
    <property type="nucleotide sequence ID" value="NZ_JAGKSQ010000003.1"/>
</dbReference>
<proteinExistence type="predicted"/>
<sequence>MNVVITNMKDSDRDQVLDIYMEGISTGNATFQTEPMTWEEWNGKYANECRFVAREEDRVVGWIAILPYSTRFVYAGVAEVSIYISLAHTGLGIGARLLSKLIEESEKKGYWTLQAGIYPENEASMSLHKKAGFREVGKRERIGKLNGIWRDVILLERRSKIVGLT</sequence>
<dbReference type="EMBL" id="JAGKSQ010000003">
    <property type="protein sequence ID" value="MBP3951048.1"/>
    <property type="molecule type" value="Genomic_DNA"/>
</dbReference>
<dbReference type="AlphaFoldDB" id="A0A940WVF7"/>